<evidence type="ECO:0000313" key="2">
    <source>
        <dbReference type="Proteomes" id="UP000003423"/>
    </source>
</evidence>
<reference evidence="1 2" key="1">
    <citation type="journal article" date="2012" name="J. Bacteriol.">
        <title>Genome sequence of "Candidatus Nitrosopumilus salaria" BD31, an ammonia-oxidizing archaeon from the San Francisco Bay estuary.</title>
        <authorList>
            <person name="Mosier A.C."/>
            <person name="Allen E.E."/>
            <person name="Kim M."/>
            <person name="Ferriera S."/>
            <person name="Francis C.A."/>
        </authorList>
    </citation>
    <scope>NUCLEOTIDE SEQUENCE [LARGE SCALE GENOMIC DNA]</scope>
    <source>
        <strain evidence="1 2">BD31</strain>
    </source>
</reference>
<sequence>MELSNLSTMSSMAESKVTGIIKSLNALEDDIDSLNSKVGDMKKQLFVKAQSEIDSLLEKTREMATKEAEVIINASKEKATAESAKIAQAGDAKLSELQSKIDSNFDEAVKHVVSTVLKV</sequence>
<dbReference type="EMBL" id="AEXL02000109">
    <property type="protein sequence ID" value="EIJ65610.1"/>
    <property type="molecule type" value="Genomic_DNA"/>
</dbReference>
<organism evidence="1 2">
    <name type="scientific">Candidatus Nitrosopumilus salarius BD31</name>
    <dbReference type="NCBI Taxonomy" id="859350"/>
    <lineage>
        <taxon>Archaea</taxon>
        <taxon>Nitrososphaerota</taxon>
        <taxon>Nitrososphaeria</taxon>
        <taxon>Nitrosopumilales</taxon>
        <taxon>Nitrosopumilaceae</taxon>
        <taxon>Nitrosopumilus</taxon>
    </lineage>
</organism>
<keyword evidence="2" id="KW-1185">Reference proteome</keyword>
<evidence type="ECO:0000313" key="1">
    <source>
        <dbReference type="EMBL" id="EIJ65610.1"/>
    </source>
</evidence>
<dbReference type="Proteomes" id="UP000003423">
    <property type="component" value="Unassembled WGS sequence"/>
</dbReference>
<comment type="caution">
    <text evidence="1">The sequence shown here is derived from an EMBL/GenBank/DDBJ whole genome shotgun (WGS) entry which is preliminary data.</text>
</comment>
<proteinExistence type="predicted"/>
<dbReference type="Gene3D" id="1.20.5.2950">
    <property type="match status" value="1"/>
</dbReference>
<gene>
    <name evidence="1" type="ORF">BD31_I1536</name>
</gene>
<protein>
    <submittedName>
        <fullName evidence="1">Uncharacterized protein</fullName>
    </submittedName>
</protein>
<name>I3D1L7_9ARCH</name>
<dbReference type="AlphaFoldDB" id="I3D1L7"/>
<dbReference type="PATRIC" id="fig|859350.6.peg.1336"/>
<accession>I3D1L7</accession>